<dbReference type="OrthoDB" id="9798386at2"/>
<gene>
    <name evidence="12" type="primary">wprA</name>
    <name evidence="12" type="ORF">NCTC13163_00694</name>
</gene>
<feature type="domain" description="Peptidase S8/S53" evidence="10">
    <location>
        <begin position="450"/>
        <end position="684"/>
    </location>
</feature>
<evidence type="ECO:0000256" key="4">
    <source>
        <dbReference type="ARBA" id="ARBA00022670"/>
    </source>
</evidence>
<dbReference type="InterPro" id="IPR041498">
    <property type="entry name" value="Big_6"/>
</dbReference>
<keyword evidence="5 7" id="KW-0378">Hydrolase</keyword>
<dbReference type="InterPro" id="IPR050131">
    <property type="entry name" value="Peptidase_S8_subtilisin-like"/>
</dbReference>
<dbReference type="EMBL" id="UGGP01000001">
    <property type="protein sequence ID" value="STO07348.1"/>
    <property type="molecule type" value="Genomic_DNA"/>
</dbReference>
<dbReference type="PANTHER" id="PTHR43806:SF11">
    <property type="entry name" value="CEREVISIN-RELATED"/>
    <property type="match status" value="1"/>
</dbReference>
<dbReference type="InterPro" id="IPR015500">
    <property type="entry name" value="Peptidase_S8_subtilisin-rel"/>
</dbReference>
<keyword evidence="6 7" id="KW-0720">Serine protease</keyword>
<dbReference type="GO" id="GO:0004252">
    <property type="term" value="F:serine-type endopeptidase activity"/>
    <property type="evidence" value="ECO:0007669"/>
    <property type="project" value="UniProtKB-UniRule"/>
</dbReference>
<dbReference type="InterPro" id="IPR013783">
    <property type="entry name" value="Ig-like_fold"/>
</dbReference>
<comment type="similarity">
    <text evidence="2 7">Belongs to the peptidase S8 family.</text>
</comment>
<evidence type="ECO:0000256" key="5">
    <source>
        <dbReference type="ARBA" id="ARBA00022801"/>
    </source>
</evidence>
<dbReference type="GO" id="GO:0006508">
    <property type="term" value="P:proteolysis"/>
    <property type="evidence" value="ECO:0007669"/>
    <property type="project" value="UniProtKB-KW"/>
</dbReference>
<evidence type="ECO:0000313" key="13">
    <source>
        <dbReference type="Proteomes" id="UP000254060"/>
    </source>
</evidence>
<evidence type="ECO:0000313" key="12">
    <source>
        <dbReference type="EMBL" id="STO07348.1"/>
    </source>
</evidence>
<feature type="domain" description="Bacterial Ig" evidence="11">
    <location>
        <begin position="815"/>
        <end position="893"/>
    </location>
</feature>
<organism evidence="12 13">
    <name type="scientific">Exiguobacterium aurantiacum</name>
    <dbReference type="NCBI Taxonomy" id="33987"/>
    <lineage>
        <taxon>Bacteria</taxon>
        <taxon>Bacillati</taxon>
        <taxon>Bacillota</taxon>
        <taxon>Bacilli</taxon>
        <taxon>Bacillales</taxon>
        <taxon>Bacillales Family XII. Incertae Sedis</taxon>
        <taxon>Exiguobacterium</taxon>
    </lineage>
</organism>
<dbReference type="Proteomes" id="UP000254060">
    <property type="component" value="Unassembled WGS sequence"/>
</dbReference>
<comment type="subcellular location">
    <subcellularLocation>
        <location evidence="1">Secreted</location>
    </subcellularLocation>
</comment>
<evidence type="ECO:0000256" key="6">
    <source>
        <dbReference type="ARBA" id="ARBA00022825"/>
    </source>
</evidence>
<dbReference type="Pfam" id="PF17936">
    <property type="entry name" value="Big_6"/>
    <property type="match status" value="1"/>
</dbReference>
<keyword evidence="9" id="KW-0732">Signal</keyword>
<evidence type="ECO:0000259" key="10">
    <source>
        <dbReference type="Pfam" id="PF00082"/>
    </source>
</evidence>
<keyword evidence="4 7" id="KW-0645">Protease</keyword>
<dbReference type="InterPro" id="IPR034084">
    <property type="entry name" value="Thermitase-like_dom"/>
</dbReference>
<name>A0A377FRM4_9BACL</name>
<reference evidence="12 13" key="1">
    <citation type="submission" date="2018-06" db="EMBL/GenBank/DDBJ databases">
        <authorList>
            <consortium name="Pathogen Informatics"/>
            <person name="Doyle S."/>
        </authorList>
    </citation>
    <scope>NUCLEOTIDE SEQUENCE [LARGE SCALE GENOMIC DNA]</scope>
    <source>
        <strain evidence="12 13">NCTC13163</strain>
    </source>
</reference>
<dbReference type="Gene3D" id="2.60.40.10">
    <property type="entry name" value="Immunoglobulins"/>
    <property type="match status" value="1"/>
</dbReference>
<dbReference type="PROSITE" id="PS00137">
    <property type="entry name" value="SUBTILASE_HIS"/>
    <property type="match status" value="1"/>
</dbReference>
<proteinExistence type="inferred from homology"/>
<accession>A0A377FRM4</accession>
<evidence type="ECO:0000256" key="7">
    <source>
        <dbReference type="PROSITE-ProRule" id="PRU01240"/>
    </source>
</evidence>
<protein>
    <submittedName>
        <fullName evidence="12">Cell wall-associated protease</fullName>
        <ecNumber evidence="12">3.4.21.-</ecNumber>
    </submittedName>
</protein>
<dbReference type="CDD" id="cd07484">
    <property type="entry name" value="Peptidases_S8_Thermitase_like"/>
    <property type="match status" value="1"/>
</dbReference>
<feature type="active site" description="Charge relay system" evidence="7">
    <location>
        <position position="495"/>
    </location>
</feature>
<dbReference type="EC" id="3.4.21.-" evidence="12"/>
<feature type="compositionally biased region" description="Acidic residues" evidence="8">
    <location>
        <begin position="147"/>
        <end position="164"/>
    </location>
</feature>
<feature type="signal peptide" evidence="9">
    <location>
        <begin position="1"/>
        <end position="28"/>
    </location>
</feature>
<dbReference type="GO" id="GO:0005576">
    <property type="term" value="C:extracellular region"/>
    <property type="evidence" value="ECO:0007669"/>
    <property type="project" value="UniProtKB-SubCell"/>
</dbReference>
<evidence type="ECO:0000256" key="1">
    <source>
        <dbReference type="ARBA" id="ARBA00004613"/>
    </source>
</evidence>
<dbReference type="InterPro" id="IPR036852">
    <property type="entry name" value="Peptidase_S8/S53_dom_sf"/>
</dbReference>
<dbReference type="AlphaFoldDB" id="A0A377FRM4"/>
<evidence type="ECO:0000259" key="11">
    <source>
        <dbReference type="Pfam" id="PF17936"/>
    </source>
</evidence>
<evidence type="ECO:0000256" key="9">
    <source>
        <dbReference type="SAM" id="SignalP"/>
    </source>
</evidence>
<dbReference type="InterPro" id="IPR000209">
    <property type="entry name" value="Peptidase_S8/S53_dom"/>
</dbReference>
<dbReference type="InterPro" id="IPR022398">
    <property type="entry name" value="Peptidase_S8_His-AS"/>
</dbReference>
<feature type="active site" description="Charge relay system" evidence="7">
    <location>
        <position position="458"/>
    </location>
</feature>
<evidence type="ECO:0000256" key="8">
    <source>
        <dbReference type="SAM" id="MobiDB-lite"/>
    </source>
</evidence>
<dbReference type="Gene3D" id="3.40.50.200">
    <property type="entry name" value="Peptidase S8/S53 domain"/>
    <property type="match status" value="1"/>
</dbReference>
<dbReference type="SUPFAM" id="SSF52743">
    <property type="entry name" value="Subtilisin-like"/>
    <property type="match status" value="1"/>
</dbReference>
<dbReference type="PANTHER" id="PTHR43806">
    <property type="entry name" value="PEPTIDASE S8"/>
    <property type="match status" value="1"/>
</dbReference>
<sequence>MKRMVQRTVATLLAVLLVVSLVPPRIHADAGAGMKQAARLEAGKAVTFTTGVEPVNTYWFKLERNGPSDMTHMQIVMEATKLAHISVYPSADMGAKDETFYPYRASASKEDGKATINLPYAWEGPYYVKVEYMPMEMPDMYPPEESFSLEEGEESEEPPSEPDLSEFASEIELVYNPVKLPVKYEQQGGDMCAVETIFMSANDKKTMLELIRHVQTGVLNQSEQGRELAALYYRASPYIVKAVTFDKAKRQAAYQDLMTLKPLLTALVDRKQHTVSAKEATAINRMHALVNQSVPEGLKADIASVAGLAGMDELAGTPITDVFDRIGITVNVSDAPRYIVKYKTSPSQSIGKMNALRDVSAERLSIGASGDHFALVDVEAASAKTQASAQTMLESDPNVEYIEPIEKYSAFMADPTYSYQWSVNSRSILKPFADAGIGLDKYEALKLNARSVKVAVLDTGVDHRLLDLKGKVDVKNGKNFVDPNGEGDAIDDHGHGTHVAGVIAAAQNNGTSMRGMMPNVSILPVKVLDSWGYGETDQIALGIKYAVDAGAKVINMSLGGSESRTIGYMLKYAHDRGVIIVAATGNDGQSLVSYPASSKYTISVGATNTFGLVSDYSNFGINVDVVAPGSKVASLVPDGNVVYMDGTSMATPHVAAAVALLVSQHPRMTVEGVRSILRRSAEPLAFTGGDAPRDPRMYDGMQQVLDELKTPLLPYYDVVSGYGKVNVYRAESMLQIAPKPGRVFDNAPVFTVAAKPGTVVNVYNGTKRIGWGTARNGSVTMSLTPQKPGTVLRVTYTNGSLFTGERVTVAKGLRPNAPSVTAPRANAKQVTGKAQAGMTVVVRDAQNRVIGKSKVTLAGTYTAKTRALKKGERLSVHVEDVTKKVSKITTVIVK</sequence>
<feature type="region of interest" description="Disordered" evidence="8">
    <location>
        <begin position="141"/>
        <end position="164"/>
    </location>
</feature>
<evidence type="ECO:0000256" key="2">
    <source>
        <dbReference type="ARBA" id="ARBA00011073"/>
    </source>
</evidence>
<keyword evidence="3" id="KW-0964">Secreted</keyword>
<dbReference type="PROSITE" id="PS51892">
    <property type="entry name" value="SUBTILASE"/>
    <property type="match status" value="1"/>
</dbReference>
<feature type="active site" description="Charge relay system" evidence="7">
    <location>
        <position position="648"/>
    </location>
</feature>
<dbReference type="STRING" id="1397694.GCA_000702585_01209"/>
<dbReference type="PROSITE" id="PS00138">
    <property type="entry name" value="SUBTILASE_SER"/>
    <property type="match status" value="1"/>
</dbReference>
<dbReference type="RefSeq" id="WP_051638878.1">
    <property type="nucleotide sequence ID" value="NZ_UGGP01000001.1"/>
</dbReference>
<evidence type="ECO:0000256" key="3">
    <source>
        <dbReference type="ARBA" id="ARBA00022525"/>
    </source>
</evidence>
<dbReference type="PRINTS" id="PR00723">
    <property type="entry name" value="SUBTILISIN"/>
</dbReference>
<dbReference type="Pfam" id="PF00082">
    <property type="entry name" value="Peptidase_S8"/>
    <property type="match status" value="1"/>
</dbReference>
<dbReference type="InterPro" id="IPR023828">
    <property type="entry name" value="Peptidase_S8_Ser-AS"/>
</dbReference>
<feature type="chain" id="PRO_5017027890" evidence="9">
    <location>
        <begin position="29"/>
        <end position="894"/>
    </location>
</feature>